<protein>
    <submittedName>
        <fullName evidence="3">Heptosyltransferase-1/heptosyltransferase-2</fullName>
        <ecNumber evidence="3">2.4.-.-</ecNumber>
    </submittedName>
</protein>
<reference evidence="3 4" key="1">
    <citation type="submission" date="2020-08" db="EMBL/GenBank/DDBJ databases">
        <title>Genomic Encyclopedia of Type Strains, Phase IV (KMG-IV): sequencing the most valuable type-strain genomes for metagenomic binning, comparative biology and taxonomic classification.</title>
        <authorList>
            <person name="Goeker M."/>
        </authorList>
    </citation>
    <scope>NUCLEOTIDE SEQUENCE [LARGE SCALE GENOMIC DNA]</scope>
    <source>
        <strain evidence="3 4">DSM 21255</strain>
    </source>
</reference>
<dbReference type="Proteomes" id="UP000591941">
    <property type="component" value="Unassembled WGS sequence"/>
</dbReference>
<keyword evidence="2 3" id="KW-0808">Transferase</keyword>
<dbReference type="EMBL" id="JACHHI010000001">
    <property type="protein sequence ID" value="MBB6477070.1"/>
    <property type="molecule type" value="Genomic_DNA"/>
</dbReference>
<name>A0A841R1V1_9FIRM</name>
<dbReference type="Gene3D" id="3.40.50.2000">
    <property type="entry name" value="Glycogen Phosphorylase B"/>
    <property type="match status" value="2"/>
</dbReference>
<evidence type="ECO:0000313" key="4">
    <source>
        <dbReference type="Proteomes" id="UP000591941"/>
    </source>
</evidence>
<dbReference type="EC" id="2.4.-.-" evidence="3"/>
<dbReference type="RefSeq" id="WP_159822065.1">
    <property type="nucleotide sequence ID" value="NZ_CABWNB010000001.1"/>
</dbReference>
<dbReference type="GO" id="GO:0005829">
    <property type="term" value="C:cytosol"/>
    <property type="evidence" value="ECO:0007669"/>
    <property type="project" value="TreeGrafter"/>
</dbReference>
<dbReference type="CDD" id="cd03789">
    <property type="entry name" value="GT9_LPS_heptosyltransferase"/>
    <property type="match status" value="1"/>
</dbReference>
<dbReference type="PANTHER" id="PTHR30160">
    <property type="entry name" value="TETRAACYLDISACCHARIDE 4'-KINASE-RELATED"/>
    <property type="match status" value="1"/>
</dbReference>
<comment type="caution">
    <text evidence="3">The sequence shown here is derived from an EMBL/GenBank/DDBJ whole genome shotgun (WGS) entry which is preliminary data.</text>
</comment>
<dbReference type="Pfam" id="PF01075">
    <property type="entry name" value="Glyco_transf_9"/>
    <property type="match status" value="1"/>
</dbReference>
<gene>
    <name evidence="3" type="ORF">HNR45_000092</name>
</gene>
<dbReference type="AlphaFoldDB" id="A0A841R1V1"/>
<evidence type="ECO:0000313" key="3">
    <source>
        <dbReference type="EMBL" id="MBB6477070.1"/>
    </source>
</evidence>
<evidence type="ECO:0000256" key="2">
    <source>
        <dbReference type="ARBA" id="ARBA00022679"/>
    </source>
</evidence>
<evidence type="ECO:0000256" key="1">
    <source>
        <dbReference type="ARBA" id="ARBA00022676"/>
    </source>
</evidence>
<dbReference type="GO" id="GO:0009244">
    <property type="term" value="P:lipopolysaccharide core region biosynthetic process"/>
    <property type="evidence" value="ECO:0007669"/>
    <property type="project" value="TreeGrafter"/>
</dbReference>
<dbReference type="InterPro" id="IPR002201">
    <property type="entry name" value="Glyco_trans_9"/>
</dbReference>
<dbReference type="SUPFAM" id="SSF53756">
    <property type="entry name" value="UDP-Glycosyltransferase/glycogen phosphorylase"/>
    <property type="match status" value="1"/>
</dbReference>
<accession>A0A841R1V1</accession>
<dbReference type="GeneID" id="93485376"/>
<sequence length="346" mass="38757">MELNLPQARILIIKMSSLGDIICALPALFALRKKYPHAHITWAVHHAFKDILPGTPYLDDKVVIDRNRLRQPSYWRELHRELRERSFDLVLDLQMLAKSALVARLSCAKARYGYWEAREGSGLVSQPIVGAHQYGHITERLLDVVEYFGADIDRIAYPLCDISDAEVTLRQKLQALGVTGEYIVIAPSSRGAGKDWPEMSWRELIGQMTADGRHVVIAGSAADTPLAQRLLAGDRTKRTADLTGKTSLRELLALEKHARMHISGDTGPLHIANAYGTSIIGLYGPTRPERSGPFHNPQGDYVMAQQAQNADLKIKKNRNITMSTIPVEDVITLYRKKINAEQKKRP</sequence>
<dbReference type="InterPro" id="IPR051199">
    <property type="entry name" value="LPS_LOS_Heptosyltrfase"/>
</dbReference>
<dbReference type="GO" id="GO:0008713">
    <property type="term" value="F:ADP-heptose-lipopolysaccharide heptosyltransferase activity"/>
    <property type="evidence" value="ECO:0007669"/>
    <property type="project" value="TreeGrafter"/>
</dbReference>
<keyword evidence="4" id="KW-1185">Reference proteome</keyword>
<proteinExistence type="predicted"/>
<organism evidence="3 4">
    <name type="scientific">Negativicoccus succinicivorans</name>
    <dbReference type="NCBI Taxonomy" id="620903"/>
    <lineage>
        <taxon>Bacteria</taxon>
        <taxon>Bacillati</taxon>
        <taxon>Bacillota</taxon>
        <taxon>Negativicutes</taxon>
        <taxon>Veillonellales</taxon>
        <taxon>Veillonellaceae</taxon>
        <taxon>Negativicoccus</taxon>
    </lineage>
</organism>
<dbReference type="PANTHER" id="PTHR30160:SF1">
    <property type="entry name" value="LIPOPOLYSACCHARIDE 1,2-N-ACETYLGLUCOSAMINETRANSFERASE-RELATED"/>
    <property type="match status" value="1"/>
</dbReference>
<dbReference type="OrthoDB" id="9797795at2"/>
<keyword evidence="1 3" id="KW-0328">Glycosyltransferase</keyword>